<proteinExistence type="predicted"/>
<sequence length="285" mass="32756">MFSMKIGKGTTNRFVQFDGMIHYYKRGWMSNKWNIVYAKLWSDSTMEWFSSKGSDKPLGTVYLGNLVPFICIGPQIRKVPSKKPKVEATWDKNFLMAVASDQKAATVHWFYFDNGNNLRKWIAEITKTLPRLAHPSNYRRREYGIDSSFDNNHRNYGNSWVTHFFALMFTMLGMNQPMPRMTPTPNNIGEGINISVHDNSSRQNHMRRSSFDDLFDDAMINFGVGNSFFDLDSNDSDSDSDSDFDDRHRHNDEINVHGFGEGVGMRGDTPRVSKIGDATIINFRS</sequence>
<evidence type="ECO:0000313" key="1">
    <source>
        <dbReference type="Proteomes" id="UP000887579"/>
    </source>
</evidence>
<organism evidence="1 2">
    <name type="scientific">Panagrolaimus sp. ES5</name>
    <dbReference type="NCBI Taxonomy" id="591445"/>
    <lineage>
        <taxon>Eukaryota</taxon>
        <taxon>Metazoa</taxon>
        <taxon>Ecdysozoa</taxon>
        <taxon>Nematoda</taxon>
        <taxon>Chromadorea</taxon>
        <taxon>Rhabditida</taxon>
        <taxon>Tylenchina</taxon>
        <taxon>Panagrolaimomorpha</taxon>
        <taxon>Panagrolaimoidea</taxon>
        <taxon>Panagrolaimidae</taxon>
        <taxon>Panagrolaimus</taxon>
    </lineage>
</organism>
<name>A0AC34FUU1_9BILA</name>
<accession>A0AC34FUU1</accession>
<evidence type="ECO:0000313" key="2">
    <source>
        <dbReference type="WBParaSite" id="ES5_v2.g21149.t1"/>
    </source>
</evidence>
<reference evidence="2" key="1">
    <citation type="submission" date="2022-11" db="UniProtKB">
        <authorList>
            <consortium name="WormBaseParasite"/>
        </authorList>
    </citation>
    <scope>IDENTIFICATION</scope>
</reference>
<dbReference type="Proteomes" id="UP000887579">
    <property type="component" value="Unplaced"/>
</dbReference>
<dbReference type="WBParaSite" id="ES5_v2.g21149.t1">
    <property type="protein sequence ID" value="ES5_v2.g21149.t1"/>
    <property type="gene ID" value="ES5_v2.g21149"/>
</dbReference>
<protein>
    <submittedName>
        <fullName evidence="2">PH domain-containing protein</fullName>
    </submittedName>
</protein>